<keyword evidence="2" id="KW-1185">Reference proteome</keyword>
<protein>
    <submittedName>
        <fullName evidence="1">Uncharacterized protein</fullName>
    </submittedName>
</protein>
<dbReference type="OrthoDB" id="7862241at2"/>
<sequence length="124" mass="13940">MTPETVAAWVAAHPLTPLHVDCAVTVMLKIIDGKCKMRADEKVVMSLLYDQIRDLPGQLLEPELHALIATARAAPDDEDLKNRIYEKRLFAETALSRPVMKGFKAMLREQGLLEKRQKDEDADA</sequence>
<reference evidence="2" key="1">
    <citation type="submission" date="2016-03" db="EMBL/GenBank/DDBJ databases">
        <authorList>
            <person name="Heylen K."/>
            <person name="De Vos P."/>
            <person name="Vekeman B."/>
        </authorList>
    </citation>
    <scope>NUCLEOTIDE SEQUENCE [LARGE SCALE GENOMIC DNA]</scope>
    <source>
        <strain evidence="2">R-45383</strain>
    </source>
</reference>
<evidence type="ECO:0000313" key="1">
    <source>
        <dbReference type="EMBL" id="OAI18320.1"/>
    </source>
</evidence>
<evidence type="ECO:0000313" key="2">
    <source>
        <dbReference type="Proteomes" id="UP000077628"/>
    </source>
</evidence>
<dbReference type="Proteomes" id="UP000077628">
    <property type="component" value="Unassembled WGS sequence"/>
</dbReference>
<dbReference type="EMBL" id="LUUK01000169">
    <property type="protein sequence ID" value="OAI18320.1"/>
    <property type="molecule type" value="Genomic_DNA"/>
</dbReference>
<gene>
    <name evidence="1" type="ORF">A1355_00145</name>
</gene>
<comment type="caution">
    <text evidence="1">The sequence shown here is derived from an EMBL/GenBank/DDBJ whole genome shotgun (WGS) entry which is preliminary data.</text>
</comment>
<accession>A0A177NMR2</accession>
<dbReference type="STRING" id="702114.A1355_00145"/>
<proteinExistence type="predicted"/>
<dbReference type="RefSeq" id="WP_064028630.1">
    <property type="nucleotide sequence ID" value="NZ_LUUK01000169.1"/>
</dbReference>
<dbReference type="AlphaFoldDB" id="A0A177NMR2"/>
<name>A0A177NMR2_9GAMM</name>
<organism evidence="1 2">
    <name type="scientific">Methylomonas koyamae</name>
    <dbReference type="NCBI Taxonomy" id="702114"/>
    <lineage>
        <taxon>Bacteria</taxon>
        <taxon>Pseudomonadati</taxon>
        <taxon>Pseudomonadota</taxon>
        <taxon>Gammaproteobacteria</taxon>
        <taxon>Methylococcales</taxon>
        <taxon>Methylococcaceae</taxon>
        <taxon>Methylomonas</taxon>
    </lineage>
</organism>